<proteinExistence type="predicted"/>
<dbReference type="AlphaFoldDB" id="U1LD35"/>
<evidence type="ECO:0000313" key="3">
    <source>
        <dbReference type="EMBL" id="ERG65123.1"/>
    </source>
</evidence>
<feature type="compositionally biased region" description="Pro residues" evidence="1">
    <location>
        <begin position="301"/>
        <end position="354"/>
    </location>
</feature>
<comment type="caution">
    <text evidence="3">The sequence shown here is derived from an EMBL/GenBank/DDBJ whole genome shotgun (WGS) entry which is preliminary data.</text>
</comment>
<keyword evidence="2" id="KW-0472">Membrane</keyword>
<dbReference type="InterPro" id="IPR006311">
    <property type="entry name" value="TAT_signal"/>
</dbReference>
<dbReference type="EMBL" id="ASHR01000010">
    <property type="protein sequence ID" value="ERG65123.1"/>
    <property type="molecule type" value="Genomic_DNA"/>
</dbReference>
<name>U1LD35_9MICO</name>
<evidence type="ECO:0000256" key="1">
    <source>
        <dbReference type="SAM" id="MobiDB-lite"/>
    </source>
</evidence>
<protein>
    <submittedName>
        <fullName evidence="3">Uncharacterized protein</fullName>
    </submittedName>
</protein>
<feature type="transmembrane region" description="Helical" evidence="2">
    <location>
        <begin position="36"/>
        <end position="57"/>
    </location>
</feature>
<evidence type="ECO:0000313" key="4">
    <source>
        <dbReference type="Proteomes" id="UP000016462"/>
    </source>
</evidence>
<keyword evidence="4" id="KW-1185">Reference proteome</keyword>
<accession>U1LD35</accession>
<keyword evidence="2" id="KW-1133">Transmembrane helix</keyword>
<feature type="compositionally biased region" description="Pro residues" evidence="1">
    <location>
        <begin position="362"/>
        <end position="396"/>
    </location>
</feature>
<evidence type="ECO:0000256" key="2">
    <source>
        <dbReference type="SAM" id="Phobius"/>
    </source>
</evidence>
<keyword evidence="2" id="KW-0812">Transmembrane</keyword>
<dbReference type="Proteomes" id="UP000016462">
    <property type="component" value="Unassembled WGS sequence"/>
</dbReference>
<reference evidence="3 4" key="1">
    <citation type="journal article" date="2013" name="Genome Announc.">
        <title>First draft genome sequence from a member of the genus agrococcus, isolated from modern microbialites.</title>
        <authorList>
            <person name="White R.A.III."/>
            <person name="Grassa C.J."/>
            <person name="Suttle C.A."/>
        </authorList>
    </citation>
    <scope>NUCLEOTIDE SEQUENCE [LARGE SCALE GENOMIC DNA]</scope>
    <source>
        <strain evidence="3 4">RW1</strain>
    </source>
</reference>
<feature type="region of interest" description="Disordered" evidence="1">
    <location>
        <begin position="292"/>
        <end position="396"/>
    </location>
</feature>
<dbReference type="PROSITE" id="PS51318">
    <property type="entry name" value="TAT"/>
    <property type="match status" value="1"/>
</dbReference>
<organism evidence="3 4">
    <name type="scientific">Agrococcus pavilionensis RW1</name>
    <dbReference type="NCBI Taxonomy" id="1330458"/>
    <lineage>
        <taxon>Bacteria</taxon>
        <taxon>Bacillati</taxon>
        <taxon>Actinomycetota</taxon>
        <taxon>Actinomycetes</taxon>
        <taxon>Micrococcales</taxon>
        <taxon>Microbacteriaceae</taxon>
        <taxon>Agrococcus</taxon>
    </lineage>
</organism>
<dbReference type="RefSeq" id="WP_021064884.1">
    <property type="nucleotide sequence ID" value="NZ_ASHR01000010.1"/>
</dbReference>
<gene>
    <name evidence="3" type="ORF">L332_11820</name>
</gene>
<sequence>MDDESDRRAPLTAEQEAERRKVVLAERHKQRDRRRWITGLSVLGAAAIVSGGAVVAWNSQAHAELAASGIEQWRDERDAAECMLSARVLAAIDAEDGARDVLPAARAIGEATGVYGEAERGAFVEEGLPALEAIARGAILDEADRDRAAAAEAWLDGGAFDTDACVAAAREQRAPVGPATAERADALARQWRSLGDAGDVDDDRVVEFEESLERVRETAAAVAESRTELTALRSSLDAAPVDAFDGLDEIDSQLAEQAAVEAADASGVFELVQLLADRASATREVEALAAAAAEEEAATAPTPPAIVRPTPGRPGRPGQPPAAPVQPAPPVPAPAPEPAPTIPEPPTESAPQPEPEPEPEPEQPPVDPPVDPEPPVDPGPVPDPPFVPAPPPGEGG</sequence>